<proteinExistence type="predicted"/>
<dbReference type="PROSITE" id="PS51007">
    <property type="entry name" value="CYTC"/>
    <property type="match status" value="1"/>
</dbReference>
<dbReference type="Gene3D" id="1.10.760.10">
    <property type="entry name" value="Cytochrome c-like domain"/>
    <property type="match status" value="1"/>
</dbReference>
<evidence type="ECO:0000256" key="2">
    <source>
        <dbReference type="ARBA" id="ARBA00022617"/>
    </source>
</evidence>
<reference evidence="9" key="1">
    <citation type="submission" date="2021-04" db="EMBL/GenBank/DDBJ databases">
        <title>Genomics, taxonomy and metabolism of representatives of sulfur bacteria of the genus Thiothrix: Thiothrix fructosivorans QT, Thiothrix unzii A1T and three new species, Thiothrix subterranea sp. nov., Thiothrix litoralis sp. nov. and 'Candidatus Thiothrix anitrata' sp. nov.</title>
        <authorList>
            <person name="Ravin N.V."/>
            <person name="Smolyakov D."/>
            <person name="Rudenko T.S."/>
            <person name="Mardanov A.V."/>
            <person name="Beletsky A.V."/>
            <person name="Markov N.D."/>
            <person name="Fomenkov A.I."/>
            <person name="Roberts R.J."/>
            <person name="Karnachuk O.V."/>
            <person name="Novikov A."/>
            <person name="Grabovich M.Y."/>
        </authorList>
    </citation>
    <scope>NUCLEOTIDE SEQUENCE</scope>
    <source>
        <strain evidence="9">A1</strain>
    </source>
</reference>
<keyword evidence="3 6" id="KW-0479">Metal-binding</keyword>
<protein>
    <submittedName>
        <fullName evidence="9">Cytochrome c5 family protein</fullName>
    </submittedName>
</protein>
<feature type="domain" description="Cytochrome c" evidence="8">
    <location>
        <begin position="94"/>
        <end position="174"/>
    </location>
</feature>
<dbReference type="EMBL" id="CP072793">
    <property type="protein sequence ID" value="QTR55250.1"/>
    <property type="molecule type" value="Genomic_DNA"/>
</dbReference>
<evidence type="ECO:0000256" key="3">
    <source>
        <dbReference type="ARBA" id="ARBA00022723"/>
    </source>
</evidence>
<dbReference type="AlphaFoldDB" id="A0A975IJK6"/>
<evidence type="ECO:0000256" key="4">
    <source>
        <dbReference type="ARBA" id="ARBA00022982"/>
    </source>
</evidence>
<dbReference type="GO" id="GO:0005506">
    <property type="term" value="F:iron ion binding"/>
    <property type="evidence" value="ECO:0007669"/>
    <property type="project" value="InterPro"/>
</dbReference>
<keyword evidence="10" id="KW-1185">Reference proteome</keyword>
<keyword evidence="5 6" id="KW-0408">Iron</keyword>
<dbReference type="InterPro" id="IPR036909">
    <property type="entry name" value="Cyt_c-like_dom_sf"/>
</dbReference>
<accession>A0A975IJK6</accession>
<evidence type="ECO:0000256" key="1">
    <source>
        <dbReference type="ARBA" id="ARBA00022448"/>
    </source>
</evidence>
<dbReference type="PRINTS" id="PR00607">
    <property type="entry name" value="CYTCHROMECIE"/>
</dbReference>
<evidence type="ECO:0000256" key="7">
    <source>
        <dbReference type="SAM" id="MobiDB-lite"/>
    </source>
</evidence>
<keyword evidence="4" id="KW-0249">Electron transport</keyword>
<dbReference type="Pfam" id="PF13442">
    <property type="entry name" value="Cytochrome_CBB3"/>
    <property type="match status" value="1"/>
</dbReference>
<sequence>MAPVAAPAPSSNPMTAMTDAANSAATAMGDAAKAAGTAATQAADSATQAAADAAKAAGDATTKAADSAATATSDAAAKTADAATQTATDATKAAGAVDGEKVYKGLCFSCHDSGVAGAPKLGDKAAWAPRIATGNDALHTSSLKGKNAMPAKGGNPALSDAEVMAAVDFMVSKAK</sequence>
<name>A0A975IJK6_9GAMM</name>
<evidence type="ECO:0000313" key="10">
    <source>
        <dbReference type="Proteomes" id="UP000672009"/>
    </source>
</evidence>
<dbReference type="InterPro" id="IPR002323">
    <property type="entry name" value="Cyt_CIE"/>
</dbReference>
<evidence type="ECO:0000256" key="6">
    <source>
        <dbReference type="PROSITE-ProRule" id="PRU00433"/>
    </source>
</evidence>
<evidence type="ECO:0000313" key="9">
    <source>
        <dbReference type="EMBL" id="QTR55250.1"/>
    </source>
</evidence>
<keyword evidence="2 6" id="KW-0349">Heme</keyword>
<evidence type="ECO:0000256" key="5">
    <source>
        <dbReference type="ARBA" id="ARBA00023004"/>
    </source>
</evidence>
<feature type="region of interest" description="Disordered" evidence="7">
    <location>
        <begin position="138"/>
        <end position="157"/>
    </location>
</feature>
<gene>
    <name evidence="9" type="ORF">J9260_04980</name>
</gene>
<dbReference type="Proteomes" id="UP000672009">
    <property type="component" value="Chromosome"/>
</dbReference>
<keyword evidence="1" id="KW-0813">Transport</keyword>
<dbReference type="GO" id="GO:0020037">
    <property type="term" value="F:heme binding"/>
    <property type="evidence" value="ECO:0007669"/>
    <property type="project" value="InterPro"/>
</dbReference>
<evidence type="ECO:0000259" key="8">
    <source>
        <dbReference type="PROSITE" id="PS51007"/>
    </source>
</evidence>
<dbReference type="SUPFAM" id="SSF46626">
    <property type="entry name" value="Cytochrome c"/>
    <property type="match status" value="1"/>
</dbReference>
<dbReference type="KEGG" id="tun:J9260_04980"/>
<dbReference type="PANTHER" id="PTHR40942">
    <property type="match status" value="1"/>
</dbReference>
<dbReference type="InterPro" id="IPR009056">
    <property type="entry name" value="Cyt_c-like_dom"/>
</dbReference>
<dbReference type="PANTHER" id="PTHR40942:SF4">
    <property type="entry name" value="CYTOCHROME C5"/>
    <property type="match status" value="1"/>
</dbReference>
<organism evidence="9 10">
    <name type="scientific">Thiothrix unzii</name>
    <dbReference type="NCBI Taxonomy" id="111769"/>
    <lineage>
        <taxon>Bacteria</taxon>
        <taxon>Pseudomonadati</taxon>
        <taxon>Pseudomonadota</taxon>
        <taxon>Gammaproteobacteria</taxon>
        <taxon>Thiotrichales</taxon>
        <taxon>Thiotrichaceae</taxon>
        <taxon>Thiothrix</taxon>
    </lineage>
</organism>
<dbReference type="GO" id="GO:0009055">
    <property type="term" value="F:electron transfer activity"/>
    <property type="evidence" value="ECO:0007669"/>
    <property type="project" value="InterPro"/>
</dbReference>